<dbReference type="Proteomes" id="UP001642540">
    <property type="component" value="Unassembled WGS sequence"/>
</dbReference>
<proteinExistence type="predicted"/>
<keyword evidence="2" id="KW-1133">Transmembrane helix</keyword>
<dbReference type="Gene3D" id="2.60.20.10">
    <property type="entry name" value="Crystallins"/>
    <property type="match status" value="1"/>
</dbReference>
<feature type="compositionally biased region" description="Low complexity" evidence="1">
    <location>
        <begin position="322"/>
        <end position="331"/>
    </location>
</feature>
<feature type="compositionally biased region" description="Low complexity" evidence="1">
    <location>
        <begin position="218"/>
        <end position="251"/>
    </location>
</feature>
<gene>
    <name evidence="3" type="ORF">ODALV1_LOCUS7041</name>
</gene>
<dbReference type="EMBL" id="CAXLJM020000022">
    <property type="protein sequence ID" value="CAL8088392.1"/>
    <property type="molecule type" value="Genomic_DNA"/>
</dbReference>
<comment type="caution">
    <text evidence="3">The sequence shown here is derived from an EMBL/GenBank/DDBJ whole genome shotgun (WGS) entry which is preliminary data.</text>
</comment>
<evidence type="ECO:0000313" key="4">
    <source>
        <dbReference type="Proteomes" id="UP001642540"/>
    </source>
</evidence>
<keyword evidence="4" id="KW-1185">Reference proteome</keyword>
<keyword evidence="2" id="KW-0472">Membrane</keyword>
<organism evidence="3 4">
    <name type="scientific">Orchesella dallaii</name>
    <dbReference type="NCBI Taxonomy" id="48710"/>
    <lineage>
        <taxon>Eukaryota</taxon>
        <taxon>Metazoa</taxon>
        <taxon>Ecdysozoa</taxon>
        <taxon>Arthropoda</taxon>
        <taxon>Hexapoda</taxon>
        <taxon>Collembola</taxon>
        <taxon>Entomobryomorpha</taxon>
        <taxon>Entomobryoidea</taxon>
        <taxon>Orchesellidae</taxon>
        <taxon>Orchesellinae</taxon>
        <taxon>Orchesella</taxon>
    </lineage>
</organism>
<keyword evidence="2" id="KW-0812">Transmembrane</keyword>
<feature type="region of interest" description="Disordered" evidence="1">
    <location>
        <begin position="218"/>
        <end position="337"/>
    </location>
</feature>
<feature type="compositionally biased region" description="Low complexity" evidence="1">
    <location>
        <begin position="189"/>
        <end position="199"/>
    </location>
</feature>
<feature type="compositionally biased region" description="Basic and acidic residues" evidence="1">
    <location>
        <begin position="117"/>
        <end position="127"/>
    </location>
</feature>
<feature type="transmembrane region" description="Helical" evidence="2">
    <location>
        <begin position="12"/>
        <end position="35"/>
    </location>
</feature>
<name>A0ABP1Q406_9HEXA</name>
<feature type="compositionally biased region" description="Polar residues" evidence="1">
    <location>
        <begin position="131"/>
        <end position="143"/>
    </location>
</feature>
<accession>A0ABP1Q406</accession>
<feature type="compositionally biased region" description="Polar residues" evidence="1">
    <location>
        <begin position="150"/>
        <end position="160"/>
    </location>
</feature>
<protein>
    <submittedName>
        <fullName evidence="3">Uncharacterized protein</fullName>
    </submittedName>
</protein>
<feature type="compositionally biased region" description="Basic residues" evidence="1">
    <location>
        <begin position="162"/>
        <end position="182"/>
    </location>
</feature>
<reference evidence="3 4" key="1">
    <citation type="submission" date="2024-08" db="EMBL/GenBank/DDBJ databases">
        <authorList>
            <person name="Cucini C."/>
            <person name="Frati F."/>
        </authorList>
    </citation>
    <scope>NUCLEOTIDE SEQUENCE [LARGE SCALE GENOMIC DNA]</scope>
</reference>
<dbReference type="InterPro" id="IPR011024">
    <property type="entry name" value="G_crystallin-like"/>
</dbReference>
<evidence type="ECO:0000256" key="2">
    <source>
        <dbReference type="SAM" id="Phobius"/>
    </source>
</evidence>
<evidence type="ECO:0000313" key="3">
    <source>
        <dbReference type="EMBL" id="CAL8088392.1"/>
    </source>
</evidence>
<sequence length="337" mass="37531">MSLLPTIFHVVFSYIVIIVGLMSFATVDAAPIVLFEDSHFKGINSTFQIGESTCVNLVGKLSDFYSSVDSMGLCFLLCEHTNCRGKCEKVGGKLRDLSTIGLNDLVSSISLCDSEDDVGHHDQDTDHPAGQLNSQPSRSNSTRVFRRRSISTTATPSSTNRKTYKATRRSTARTTTKRRSRSRTLAQKTLPTSSSSLPSTAQPIVFYLNHDVAWRTTTESESTTMSSSALPSTAQKQNSNANNNSQNMSKTTNHLPVGVVHITSRSDDDDGGSGGRRRYRSNRVSSYNTHTSKEFDIAKSYPRRRIPSNLSNHRRRRKIFQRQDQQQPIIIQKEEST</sequence>
<feature type="region of interest" description="Disordered" evidence="1">
    <location>
        <begin position="117"/>
        <end position="199"/>
    </location>
</feature>
<dbReference type="SUPFAM" id="SSF49695">
    <property type="entry name" value="gamma-Crystallin-like"/>
    <property type="match status" value="1"/>
</dbReference>
<feature type="compositionally biased region" description="Basic residues" evidence="1">
    <location>
        <begin position="301"/>
        <end position="320"/>
    </location>
</feature>
<evidence type="ECO:0000256" key="1">
    <source>
        <dbReference type="SAM" id="MobiDB-lite"/>
    </source>
</evidence>